<gene>
    <name evidence="1" type="ORF">Micbo1qcDRAFT_165209</name>
</gene>
<dbReference type="GO" id="GO:0008237">
    <property type="term" value="F:metallopeptidase activity"/>
    <property type="evidence" value="ECO:0007669"/>
    <property type="project" value="InterPro"/>
</dbReference>
<dbReference type="SUPFAM" id="SSF55486">
    <property type="entry name" value="Metalloproteases ('zincins'), catalytic domain"/>
    <property type="match status" value="1"/>
</dbReference>
<dbReference type="InParanoid" id="A0A136IY69"/>
<reference evidence="2" key="1">
    <citation type="submission" date="2016-02" db="EMBL/GenBank/DDBJ databases">
        <title>Draft genome sequence of Microdochium bolleyi, a fungal endophyte of beachgrass.</title>
        <authorList>
            <consortium name="DOE Joint Genome Institute"/>
            <person name="David A.S."/>
            <person name="May G."/>
            <person name="Haridas S."/>
            <person name="Lim J."/>
            <person name="Wang M."/>
            <person name="Labutti K."/>
            <person name="Lipzen A."/>
            <person name="Barry K."/>
            <person name="Grigoriev I.V."/>
        </authorList>
    </citation>
    <scope>NUCLEOTIDE SEQUENCE [LARGE SCALE GENOMIC DNA]</scope>
    <source>
        <strain evidence="2">J235TASD1</strain>
    </source>
</reference>
<feature type="non-terminal residue" evidence="1">
    <location>
        <position position="77"/>
    </location>
</feature>
<dbReference type="OrthoDB" id="536211at2759"/>
<evidence type="ECO:0000313" key="2">
    <source>
        <dbReference type="Proteomes" id="UP000070501"/>
    </source>
</evidence>
<dbReference type="Gene3D" id="3.40.390.10">
    <property type="entry name" value="Collagenase (Catalytic Domain)"/>
    <property type="match status" value="1"/>
</dbReference>
<dbReference type="EMBL" id="KQ964254">
    <property type="protein sequence ID" value="KXJ89828.1"/>
    <property type="molecule type" value="Genomic_DNA"/>
</dbReference>
<dbReference type="InterPro" id="IPR024079">
    <property type="entry name" value="MetalloPept_cat_dom_sf"/>
</dbReference>
<organism evidence="1 2">
    <name type="scientific">Microdochium bolleyi</name>
    <dbReference type="NCBI Taxonomy" id="196109"/>
    <lineage>
        <taxon>Eukaryota</taxon>
        <taxon>Fungi</taxon>
        <taxon>Dikarya</taxon>
        <taxon>Ascomycota</taxon>
        <taxon>Pezizomycotina</taxon>
        <taxon>Sordariomycetes</taxon>
        <taxon>Xylariomycetidae</taxon>
        <taxon>Xylariales</taxon>
        <taxon>Microdochiaceae</taxon>
        <taxon>Microdochium</taxon>
    </lineage>
</organism>
<evidence type="ECO:0008006" key="3">
    <source>
        <dbReference type="Google" id="ProtNLM"/>
    </source>
</evidence>
<dbReference type="AlphaFoldDB" id="A0A136IY69"/>
<name>A0A136IY69_9PEZI</name>
<keyword evidence="2" id="KW-1185">Reference proteome</keyword>
<sequence length="77" mass="8102">MGGYAFYPNAGKNGPLDYDGIVLKQAQLSPATADNTTYPVTDDPSTCSLKPGTYPSLSGGSALVHEFGHWMGLKHVS</sequence>
<protein>
    <recommendedName>
        <fullName evidence="3">Peptidase M43 pregnancy-associated plasma-A domain-containing protein</fullName>
    </recommendedName>
</protein>
<dbReference type="Proteomes" id="UP000070501">
    <property type="component" value="Unassembled WGS sequence"/>
</dbReference>
<evidence type="ECO:0000313" key="1">
    <source>
        <dbReference type="EMBL" id="KXJ89828.1"/>
    </source>
</evidence>
<accession>A0A136IY69</accession>
<proteinExistence type="predicted"/>